<accession>A0A919J8P4</accession>
<sequence length="256" mass="26250">MTTIRIIAADLAALGLLALGAGHPGMRWWLSPLLLFVLLATGELWLRVLIPEAVAPVARIGIDAVCGLVSLPLVTLVLHLLAVPVRAGPTVAGLALLAAVLGGGALRRERSGRAPDDPRLARTLAAIAIPAVVTLIVGGSAAIAYVRLPHPPQPGFTSLALGGWAAGIGHPVTFPRRGLEVPVEVRSSGRPGAVARLRVSVGDRPAGAPREVPVEANTTRSFTVHVPSPLTGCLTRIEISVGGASTVFYGRGPAAC</sequence>
<dbReference type="AlphaFoldDB" id="A0A919J8P4"/>
<keyword evidence="1" id="KW-0812">Transmembrane</keyword>
<protein>
    <submittedName>
        <fullName evidence="2">Uncharacterized protein</fullName>
    </submittedName>
</protein>
<keyword evidence="3" id="KW-1185">Reference proteome</keyword>
<feature type="transmembrane region" description="Helical" evidence="1">
    <location>
        <begin position="87"/>
        <end position="106"/>
    </location>
</feature>
<keyword evidence="1" id="KW-1133">Transmembrane helix</keyword>
<organism evidence="2 3">
    <name type="scientific">Paractinoplanes ferrugineus</name>
    <dbReference type="NCBI Taxonomy" id="113564"/>
    <lineage>
        <taxon>Bacteria</taxon>
        <taxon>Bacillati</taxon>
        <taxon>Actinomycetota</taxon>
        <taxon>Actinomycetes</taxon>
        <taxon>Micromonosporales</taxon>
        <taxon>Micromonosporaceae</taxon>
        <taxon>Paractinoplanes</taxon>
    </lineage>
</organism>
<gene>
    <name evidence="2" type="ORF">Afe05nite_69280</name>
</gene>
<dbReference type="EMBL" id="BOMM01000063">
    <property type="protein sequence ID" value="GIE15088.1"/>
    <property type="molecule type" value="Genomic_DNA"/>
</dbReference>
<evidence type="ECO:0000313" key="3">
    <source>
        <dbReference type="Proteomes" id="UP000598174"/>
    </source>
</evidence>
<proteinExistence type="predicted"/>
<dbReference type="RefSeq" id="WP_203821478.1">
    <property type="nucleotide sequence ID" value="NZ_BAAABP010000085.1"/>
</dbReference>
<keyword evidence="1" id="KW-0472">Membrane</keyword>
<evidence type="ECO:0000313" key="2">
    <source>
        <dbReference type="EMBL" id="GIE15088.1"/>
    </source>
</evidence>
<evidence type="ECO:0000256" key="1">
    <source>
        <dbReference type="SAM" id="Phobius"/>
    </source>
</evidence>
<reference evidence="2" key="1">
    <citation type="submission" date="2021-01" db="EMBL/GenBank/DDBJ databases">
        <title>Whole genome shotgun sequence of Actinoplanes ferrugineus NBRC 15555.</title>
        <authorList>
            <person name="Komaki H."/>
            <person name="Tamura T."/>
        </authorList>
    </citation>
    <scope>NUCLEOTIDE SEQUENCE</scope>
    <source>
        <strain evidence="2">NBRC 15555</strain>
    </source>
</reference>
<comment type="caution">
    <text evidence="2">The sequence shown here is derived from an EMBL/GenBank/DDBJ whole genome shotgun (WGS) entry which is preliminary data.</text>
</comment>
<feature type="transmembrane region" description="Helical" evidence="1">
    <location>
        <begin position="127"/>
        <end position="148"/>
    </location>
</feature>
<name>A0A919J8P4_9ACTN</name>
<feature type="transmembrane region" description="Helical" evidence="1">
    <location>
        <begin position="62"/>
        <end position="81"/>
    </location>
</feature>
<feature type="transmembrane region" description="Helical" evidence="1">
    <location>
        <begin position="30"/>
        <end position="50"/>
    </location>
</feature>
<dbReference type="Proteomes" id="UP000598174">
    <property type="component" value="Unassembled WGS sequence"/>
</dbReference>